<evidence type="ECO:0000256" key="14">
    <source>
        <dbReference type="PROSITE-ProRule" id="PRU00192"/>
    </source>
</evidence>
<dbReference type="Gene3D" id="1.20.1270.60">
    <property type="entry name" value="Arfaptin homology (AH) domain/BAR domain"/>
    <property type="match status" value="1"/>
</dbReference>
<dbReference type="PANTHER" id="PTHR23065:SF7">
    <property type="entry name" value="NOSTRIN, ISOFORM H"/>
    <property type="match status" value="1"/>
</dbReference>
<dbReference type="InterPro" id="IPR001060">
    <property type="entry name" value="FCH_dom"/>
</dbReference>
<accession>A0A8C4XA85</accession>
<evidence type="ECO:0000256" key="15">
    <source>
        <dbReference type="PROSITE-ProRule" id="PRU01077"/>
    </source>
</evidence>
<dbReference type="GO" id="GO:0006897">
    <property type="term" value="P:endocytosis"/>
    <property type="evidence" value="ECO:0007669"/>
    <property type="project" value="UniProtKB-KW"/>
</dbReference>
<keyword evidence="8" id="KW-0040">ANK repeat</keyword>
<feature type="coiled-coil region" evidence="16">
    <location>
        <begin position="299"/>
        <end position="376"/>
    </location>
</feature>
<reference evidence="21" key="3">
    <citation type="submission" date="2025-09" db="UniProtKB">
        <authorList>
            <consortium name="Ensembl"/>
        </authorList>
    </citation>
    <scope>IDENTIFICATION</scope>
</reference>
<dbReference type="GO" id="GO:0005737">
    <property type="term" value="C:cytoplasm"/>
    <property type="evidence" value="ECO:0007669"/>
    <property type="project" value="UniProtKB-SubCell"/>
</dbReference>
<organism evidence="21 22">
    <name type="scientific">Erpetoichthys calabaricus</name>
    <name type="common">Rope fish</name>
    <name type="synonym">Calamoichthys calabaricus</name>
    <dbReference type="NCBI Taxonomy" id="27687"/>
    <lineage>
        <taxon>Eukaryota</taxon>
        <taxon>Metazoa</taxon>
        <taxon>Chordata</taxon>
        <taxon>Craniata</taxon>
        <taxon>Vertebrata</taxon>
        <taxon>Euteleostomi</taxon>
        <taxon>Actinopterygii</taxon>
        <taxon>Polypteriformes</taxon>
        <taxon>Polypteridae</taxon>
        <taxon>Erpetoichthys</taxon>
    </lineage>
</organism>
<keyword evidence="5" id="KW-0963">Cytoplasm</keyword>
<dbReference type="GO" id="GO:0007165">
    <property type="term" value="P:signal transduction"/>
    <property type="evidence" value="ECO:0007669"/>
    <property type="project" value="InterPro"/>
</dbReference>
<protein>
    <recommendedName>
        <fullName evidence="13">Osteoclast-stimulating factor 1</fullName>
    </recommendedName>
</protein>
<evidence type="ECO:0000313" key="22">
    <source>
        <dbReference type="Proteomes" id="UP000694620"/>
    </source>
</evidence>
<evidence type="ECO:0000256" key="11">
    <source>
        <dbReference type="ARBA" id="ARBA00023212"/>
    </source>
</evidence>
<evidence type="ECO:0000256" key="6">
    <source>
        <dbReference type="ARBA" id="ARBA00022553"/>
    </source>
</evidence>
<keyword evidence="3 14" id="KW-0728">SH3 domain</keyword>
<dbReference type="Pfam" id="PF14604">
    <property type="entry name" value="SH3_9"/>
    <property type="match status" value="1"/>
</dbReference>
<evidence type="ECO:0000259" key="18">
    <source>
        <dbReference type="PROSITE" id="PS50002"/>
    </source>
</evidence>
<feature type="domain" description="SH3" evidence="18">
    <location>
        <begin position="473"/>
        <end position="532"/>
    </location>
</feature>
<keyword evidence="9 15" id="KW-0175">Coiled coil</keyword>
<gene>
    <name evidence="21" type="primary">NOSTRIN</name>
    <name evidence="21" type="synonym">nostrin</name>
</gene>
<dbReference type="InterPro" id="IPR036028">
    <property type="entry name" value="SH3-like_dom_sf"/>
</dbReference>
<feature type="compositionally biased region" description="Polar residues" evidence="17">
    <location>
        <begin position="425"/>
        <end position="440"/>
    </location>
</feature>
<dbReference type="GO" id="GO:0005886">
    <property type="term" value="C:plasma membrane"/>
    <property type="evidence" value="ECO:0007669"/>
    <property type="project" value="UniProtKB-SubCell"/>
</dbReference>
<dbReference type="InterPro" id="IPR036274">
    <property type="entry name" value="HR1_rpt_sf"/>
</dbReference>
<dbReference type="InterPro" id="IPR057870">
    <property type="entry name" value="HR1_TOCA"/>
</dbReference>
<feature type="domain" description="F-BAR" evidence="19">
    <location>
        <begin position="1"/>
        <end position="260"/>
    </location>
</feature>
<dbReference type="SMART" id="SM00326">
    <property type="entry name" value="SH3"/>
    <property type="match status" value="1"/>
</dbReference>
<evidence type="ECO:0000256" key="2">
    <source>
        <dbReference type="ARBA" id="ARBA00004245"/>
    </source>
</evidence>
<reference evidence="21" key="1">
    <citation type="submission" date="2021-06" db="EMBL/GenBank/DDBJ databases">
        <authorList>
            <consortium name="Wellcome Sanger Institute Data Sharing"/>
        </authorList>
    </citation>
    <scope>NUCLEOTIDE SEQUENCE [LARGE SCALE GENOMIC DNA]</scope>
</reference>
<dbReference type="InterPro" id="IPR027267">
    <property type="entry name" value="AH/BAR_dom_sf"/>
</dbReference>
<evidence type="ECO:0000256" key="1">
    <source>
        <dbReference type="ARBA" id="ARBA00004236"/>
    </source>
</evidence>
<evidence type="ECO:0000256" key="3">
    <source>
        <dbReference type="ARBA" id="ARBA00022443"/>
    </source>
</evidence>
<evidence type="ECO:0000256" key="10">
    <source>
        <dbReference type="ARBA" id="ARBA00023136"/>
    </source>
</evidence>
<dbReference type="InterPro" id="IPR011072">
    <property type="entry name" value="HR1_rho-bd"/>
</dbReference>
<dbReference type="Pfam" id="PF25610">
    <property type="entry name" value="HR1_TOCA"/>
    <property type="match status" value="1"/>
</dbReference>
<reference evidence="21" key="2">
    <citation type="submission" date="2025-08" db="UniProtKB">
        <authorList>
            <consortium name="Ensembl"/>
        </authorList>
    </citation>
    <scope>IDENTIFICATION</scope>
</reference>
<dbReference type="PROSITE" id="PS50002">
    <property type="entry name" value="SH3"/>
    <property type="match status" value="1"/>
</dbReference>
<keyword evidence="6" id="KW-0597">Phosphoprotein</keyword>
<name>A0A8C4XA85_ERPCA</name>
<dbReference type="AlphaFoldDB" id="A0A8C4XA85"/>
<dbReference type="InterPro" id="IPR035656">
    <property type="entry name" value="Nostrin_SH3"/>
</dbReference>
<evidence type="ECO:0000256" key="4">
    <source>
        <dbReference type="ARBA" id="ARBA00022475"/>
    </source>
</evidence>
<dbReference type="SMART" id="SM00055">
    <property type="entry name" value="FCH"/>
    <property type="match status" value="1"/>
</dbReference>
<evidence type="ECO:0000256" key="8">
    <source>
        <dbReference type="ARBA" id="ARBA00023043"/>
    </source>
</evidence>
<keyword evidence="11" id="KW-0206">Cytoskeleton</keyword>
<feature type="domain" description="REM-1" evidence="20">
    <location>
        <begin position="292"/>
        <end position="372"/>
    </location>
</feature>
<dbReference type="Ensembl" id="ENSECRT00000016399.1">
    <property type="protein sequence ID" value="ENSECRP00000016110.1"/>
    <property type="gene ID" value="ENSECRG00000010755.1"/>
</dbReference>
<evidence type="ECO:0000256" key="7">
    <source>
        <dbReference type="ARBA" id="ARBA00022583"/>
    </source>
</evidence>
<evidence type="ECO:0000256" key="9">
    <source>
        <dbReference type="ARBA" id="ARBA00023054"/>
    </source>
</evidence>
<evidence type="ECO:0000256" key="17">
    <source>
        <dbReference type="SAM" id="MobiDB-lite"/>
    </source>
</evidence>
<dbReference type="Gene3D" id="6.10.140.470">
    <property type="match status" value="1"/>
</dbReference>
<dbReference type="SUPFAM" id="SSF50044">
    <property type="entry name" value="SH3-domain"/>
    <property type="match status" value="1"/>
</dbReference>
<dbReference type="GeneTree" id="ENSGT00510000048120"/>
<dbReference type="Gene3D" id="2.30.30.40">
    <property type="entry name" value="SH3 Domains"/>
    <property type="match status" value="1"/>
</dbReference>
<keyword evidence="22" id="KW-1185">Reference proteome</keyword>
<dbReference type="SUPFAM" id="SSF103657">
    <property type="entry name" value="BAR/IMD domain-like"/>
    <property type="match status" value="1"/>
</dbReference>
<feature type="compositionally biased region" description="Acidic residues" evidence="17">
    <location>
        <begin position="451"/>
        <end position="460"/>
    </location>
</feature>
<dbReference type="PANTHER" id="PTHR23065">
    <property type="entry name" value="PROLINE-SERINE-THREONINE PHOSPHATASE INTERACTING PROTEIN 1"/>
    <property type="match status" value="1"/>
</dbReference>
<dbReference type="InterPro" id="IPR001452">
    <property type="entry name" value="SH3_domain"/>
</dbReference>
<keyword evidence="7" id="KW-0254">Endocytosis</keyword>
<evidence type="ECO:0000313" key="21">
    <source>
        <dbReference type="Ensembl" id="ENSECRP00000016110.1"/>
    </source>
</evidence>
<proteinExistence type="predicted"/>
<dbReference type="PROSITE" id="PS51860">
    <property type="entry name" value="REM_1"/>
    <property type="match status" value="1"/>
</dbReference>
<dbReference type="InterPro" id="IPR031160">
    <property type="entry name" value="F_BAR_dom"/>
</dbReference>
<evidence type="ECO:0000259" key="19">
    <source>
        <dbReference type="PROSITE" id="PS51741"/>
    </source>
</evidence>
<evidence type="ECO:0000256" key="13">
    <source>
        <dbReference type="ARBA" id="ARBA00040640"/>
    </source>
</evidence>
<dbReference type="Pfam" id="PF00611">
    <property type="entry name" value="FCH"/>
    <property type="match status" value="1"/>
</dbReference>
<comment type="function">
    <text evidence="12">Induces bone resorption, acting probably through a signaling cascade which results in the secretion of factor(s) enhancing osteoclast formation and activity.</text>
</comment>
<feature type="coiled-coil region" evidence="16">
    <location>
        <begin position="159"/>
        <end position="186"/>
    </location>
</feature>
<comment type="subcellular location">
    <subcellularLocation>
        <location evidence="1">Cell membrane</location>
    </subcellularLocation>
    <subcellularLocation>
        <location evidence="2">Cytoplasm</location>
        <location evidence="2">Cytoskeleton</location>
    </subcellularLocation>
</comment>
<feature type="region of interest" description="Disordered" evidence="17">
    <location>
        <begin position="418"/>
        <end position="460"/>
    </location>
</feature>
<evidence type="ECO:0000256" key="12">
    <source>
        <dbReference type="ARBA" id="ARBA00037432"/>
    </source>
</evidence>
<sequence length="541" mass="62163">MRDPVSGCTYDLLYQDLKKFSKNGEHFCKELMGIFQQRADLEISYAKGMQKLSVKLAKVTSGMIKNCTYNAWNHVSEEMESTADLHRKLGLAFLAEAIPPIRQIADEHNKKKKPLDIAVEKTGKLVVCNWNEQIKAKKKLYLSTKEYESLYRFIETNSHLATEKEKQKMKNRLKKLEDALLKLDEEYFNMNVVGHQIRLKWESTLKNCYQSIQELEKQRILVLCDILTKYHQHISSFGQTLSTFYRQIDQDVKKMDVEKDIQTLVDETAFMEKDNKAEFLLADYFEEDMKNGMNLERRKNSIGKKLQRLSENLMKAKKNKEGLEKMIATYNQTPSFSNKANLEEAEQHLEEVSLKIDLLEANYYKLMEKMAELEGKPKLLHHYSDSILKWKDKDLEHSVVQISRVVKMRKAQFVPKCSTREPAGSSVQQASISCGQSTAAGPNGEGAVGSSEDDLSDFTEDETDCQLNGTDTHEIGTCKALYDYKSKREDELSICTGDLLAIHQKGTDGWWYGSLNGQRGYFPSTYVEELPQFNINKSSEA</sequence>
<keyword evidence="4" id="KW-1003">Cell membrane</keyword>
<dbReference type="Proteomes" id="UP000694620">
    <property type="component" value="Chromosome 8"/>
</dbReference>
<evidence type="ECO:0000256" key="5">
    <source>
        <dbReference type="ARBA" id="ARBA00022490"/>
    </source>
</evidence>
<dbReference type="FunFam" id="2.30.30.40:FF:000072">
    <property type="entry name" value="Unconventional Myosin IB"/>
    <property type="match status" value="1"/>
</dbReference>
<dbReference type="SUPFAM" id="SSF46585">
    <property type="entry name" value="HR1 repeat"/>
    <property type="match status" value="1"/>
</dbReference>
<keyword evidence="10" id="KW-0472">Membrane</keyword>
<dbReference type="CDD" id="cd11823">
    <property type="entry name" value="SH3_Nostrin"/>
    <property type="match status" value="1"/>
</dbReference>
<dbReference type="PRINTS" id="PR00452">
    <property type="entry name" value="SH3DOMAIN"/>
</dbReference>
<dbReference type="GO" id="GO:0043226">
    <property type="term" value="C:organelle"/>
    <property type="evidence" value="ECO:0007669"/>
    <property type="project" value="UniProtKB-ARBA"/>
</dbReference>
<evidence type="ECO:0000259" key="20">
    <source>
        <dbReference type="PROSITE" id="PS51860"/>
    </source>
</evidence>
<evidence type="ECO:0000256" key="16">
    <source>
        <dbReference type="SAM" id="Coils"/>
    </source>
</evidence>
<dbReference type="PROSITE" id="PS51741">
    <property type="entry name" value="F_BAR"/>
    <property type="match status" value="1"/>
</dbReference>